<keyword evidence="3" id="KW-0007">Acetylation</keyword>
<dbReference type="EC" id="1.8.3.4" evidence="3"/>
<evidence type="ECO:0000256" key="1">
    <source>
        <dbReference type="ARBA" id="ARBA00005606"/>
    </source>
</evidence>
<evidence type="ECO:0000256" key="2">
    <source>
        <dbReference type="ARBA" id="ARBA00023266"/>
    </source>
</evidence>
<keyword evidence="3" id="KW-0813">Transport</keyword>
<gene>
    <name evidence="5" type="ORF">SPARVUS_LOCUS13798924</name>
</gene>
<comment type="similarity">
    <text evidence="1 3">Belongs to the selenium-binding protein family.</text>
</comment>
<evidence type="ECO:0000313" key="6">
    <source>
        <dbReference type="Proteomes" id="UP001162483"/>
    </source>
</evidence>
<comment type="subcellular location">
    <subcellularLocation>
        <location evidence="3">Nucleus</location>
    </subcellularLocation>
    <subcellularLocation>
        <location evidence="3">Cytoplasm</location>
        <location evidence="3">Cytosol</location>
    </subcellularLocation>
    <subcellularLocation>
        <location evidence="3">Membrane</location>
        <topology evidence="3">Peripheral membrane protein</topology>
    </subcellularLocation>
    <text evidence="3">May associate with Golgi membrane. May associate with the membrane of autophagosomes.</text>
</comment>
<keyword evidence="3" id="KW-0653">Protein transport</keyword>
<proteinExistence type="inferred from homology"/>
<comment type="pathway">
    <text evidence="3">Organosulfur degradation.</text>
</comment>
<dbReference type="SUPFAM" id="SSF75011">
    <property type="entry name" value="3-carboxy-cis,cis-mucoante lactonizing enzyme"/>
    <property type="match status" value="1"/>
</dbReference>
<keyword evidence="3" id="KW-0963">Cytoplasm</keyword>
<keyword evidence="3" id="KW-0472">Membrane</keyword>
<dbReference type="EMBL" id="CATNWA010018285">
    <property type="protein sequence ID" value="CAI9606552.1"/>
    <property type="molecule type" value="Genomic_DNA"/>
</dbReference>
<name>A0ABN9GAU9_9NEOB</name>
<dbReference type="PANTHER" id="PTHR23300:SF0">
    <property type="entry name" value="METHANETHIOL OXIDASE"/>
    <property type="match status" value="1"/>
</dbReference>
<feature type="region of interest" description="Disordered" evidence="4">
    <location>
        <begin position="149"/>
        <end position="169"/>
    </location>
</feature>
<sequence length="169" mass="19043">MISTEWGAPKILSKGFNIEDVKAGHYGHHIHIWDWTRHTRIQTLDLGEDGMIPLEIRFLHNPDAEQGFVGCALSASIFRFYKTADGKWAAEKVIQVPPKKVEGWALPEMPGLISDILISLDDRFLYFCNWLHGDIRQYDITRPVSPQTGGADLSCWQHSQGRGSEGAGR</sequence>
<protein>
    <recommendedName>
        <fullName evidence="3">Methanethiol oxidase</fullName>
        <shortName evidence="3">MTO</shortName>
        <ecNumber evidence="3">1.8.3.4</ecNumber>
    </recommendedName>
    <alternativeName>
        <fullName evidence="3">Selenium-binding protein 1</fullName>
    </alternativeName>
</protein>
<keyword evidence="3" id="KW-0539">Nucleus</keyword>
<evidence type="ECO:0000256" key="4">
    <source>
        <dbReference type="SAM" id="MobiDB-lite"/>
    </source>
</evidence>
<dbReference type="PANTHER" id="PTHR23300">
    <property type="entry name" value="METHANETHIOL OXIDASE"/>
    <property type="match status" value="1"/>
</dbReference>
<dbReference type="Pfam" id="PF05694">
    <property type="entry name" value="SBP56"/>
    <property type="match status" value="1"/>
</dbReference>
<keyword evidence="3" id="KW-0560">Oxidoreductase</keyword>
<accession>A0ABN9GAU9</accession>
<organism evidence="5 6">
    <name type="scientific">Staurois parvus</name>
    <dbReference type="NCBI Taxonomy" id="386267"/>
    <lineage>
        <taxon>Eukaryota</taxon>
        <taxon>Metazoa</taxon>
        <taxon>Chordata</taxon>
        <taxon>Craniata</taxon>
        <taxon>Vertebrata</taxon>
        <taxon>Euteleostomi</taxon>
        <taxon>Amphibia</taxon>
        <taxon>Batrachia</taxon>
        <taxon>Anura</taxon>
        <taxon>Neobatrachia</taxon>
        <taxon>Ranoidea</taxon>
        <taxon>Ranidae</taxon>
        <taxon>Staurois</taxon>
    </lineage>
</organism>
<keyword evidence="6" id="KW-1185">Reference proteome</keyword>
<comment type="function">
    <text evidence="3">Catalyzes the oxidation of methanethiol, an organosulfur compound known to be produced in substantial amounts by gut bacteria. Selenium-binding protein which may be involved in the sensing of reactive xenobiotics in the cytoplasm. May be involved in intra-Golgi protein transport.</text>
</comment>
<reference evidence="5" key="1">
    <citation type="submission" date="2023-05" db="EMBL/GenBank/DDBJ databases">
        <authorList>
            <person name="Stuckert A."/>
        </authorList>
    </citation>
    <scope>NUCLEOTIDE SEQUENCE</scope>
</reference>
<evidence type="ECO:0000256" key="3">
    <source>
        <dbReference type="RuleBase" id="RU369071"/>
    </source>
</evidence>
<comment type="catalytic activity">
    <reaction evidence="3">
        <text>methanethiol + O2 + H2O = hydrogen sulfide + formaldehyde + H2O2 + H(+)</text>
        <dbReference type="Rhea" id="RHEA:11812"/>
        <dbReference type="ChEBI" id="CHEBI:15377"/>
        <dbReference type="ChEBI" id="CHEBI:15378"/>
        <dbReference type="ChEBI" id="CHEBI:15379"/>
        <dbReference type="ChEBI" id="CHEBI:16007"/>
        <dbReference type="ChEBI" id="CHEBI:16240"/>
        <dbReference type="ChEBI" id="CHEBI:16842"/>
        <dbReference type="ChEBI" id="CHEBI:29919"/>
        <dbReference type="EC" id="1.8.3.4"/>
    </reaction>
</comment>
<dbReference type="Proteomes" id="UP001162483">
    <property type="component" value="Unassembled WGS sequence"/>
</dbReference>
<keyword evidence="2 3" id="KW-0711">Selenium</keyword>
<evidence type="ECO:0000313" key="5">
    <source>
        <dbReference type="EMBL" id="CAI9606552.1"/>
    </source>
</evidence>
<comment type="caution">
    <text evidence="5">The sequence shown here is derived from an EMBL/GenBank/DDBJ whole genome shotgun (WGS) entry which is preliminary data.</text>
</comment>
<dbReference type="InterPro" id="IPR008826">
    <property type="entry name" value="Se-bd"/>
</dbReference>